<reference evidence="1" key="1">
    <citation type="submission" date="2019-09" db="EMBL/GenBank/DDBJ databases">
        <title>Characterisation of the sponge microbiome using genome-centric metagenomics.</title>
        <authorList>
            <person name="Engelberts J.P."/>
            <person name="Robbins S.J."/>
            <person name="De Goeij J.M."/>
            <person name="Aranda M."/>
            <person name="Bell S.C."/>
            <person name="Webster N.S."/>
        </authorList>
    </citation>
    <scope>NUCLEOTIDE SEQUENCE</scope>
    <source>
        <strain evidence="1">SB0664_bin_43</strain>
    </source>
</reference>
<gene>
    <name evidence="1" type="ORF">F4Y60_10990</name>
</gene>
<sequence length="196" mass="21766">FGGISSLWLTDEERLGAPGYNPGGLVAVWAEENTRAAIFDALKARSAYATSGPRIRLRFGVSAANACEQAAPKFAPFMGELLDSAKSPTFTVQAARDRQRLASVHLVKGGLVNGEYEERTVVLADFADGRDTACVSWRDPDYDPASPAYWYARVLEKPSPRWTKNLCERTGLCERFPDQDVRVQQRAWSSPIWRLP</sequence>
<dbReference type="AlphaFoldDB" id="A0A6B0Y4C7"/>
<organism evidence="1">
    <name type="scientific">Boseongicola sp. SB0664_bin_43</name>
    <dbReference type="NCBI Taxonomy" id="2604844"/>
    <lineage>
        <taxon>Bacteria</taxon>
        <taxon>Pseudomonadati</taxon>
        <taxon>Pseudomonadota</taxon>
        <taxon>Alphaproteobacteria</taxon>
        <taxon>Rhodobacterales</taxon>
        <taxon>Paracoccaceae</taxon>
        <taxon>Boseongicola</taxon>
    </lineage>
</organism>
<protein>
    <submittedName>
        <fullName evidence="1">DUF3604 domain-containing protein</fullName>
    </submittedName>
</protein>
<dbReference type="EMBL" id="VXRY01000445">
    <property type="protein sequence ID" value="MXY34589.1"/>
    <property type="molecule type" value="Genomic_DNA"/>
</dbReference>
<accession>A0A6B0Y4C7</accession>
<feature type="non-terminal residue" evidence="1">
    <location>
        <position position="1"/>
    </location>
</feature>
<comment type="caution">
    <text evidence="1">The sequence shown here is derived from an EMBL/GenBank/DDBJ whole genome shotgun (WGS) entry which is preliminary data.</text>
</comment>
<dbReference type="InterPro" id="IPR022028">
    <property type="entry name" value="DUF3604"/>
</dbReference>
<name>A0A6B0Y4C7_9RHOB</name>
<proteinExistence type="predicted"/>
<evidence type="ECO:0000313" key="1">
    <source>
        <dbReference type="EMBL" id="MXY34589.1"/>
    </source>
</evidence>
<dbReference type="Pfam" id="PF12228">
    <property type="entry name" value="DUF3604"/>
    <property type="match status" value="2"/>
</dbReference>